<comment type="caution">
    <text evidence="3">The sequence shown here is derived from an EMBL/GenBank/DDBJ whole genome shotgun (WGS) entry which is preliminary data.</text>
</comment>
<proteinExistence type="predicted"/>
<dbReference type="AlphaFoldDB" id="A0A396EW27"/>
<evidence type="ECO:0000313" key="4">
    <source>
        <dbReference type="Proteomes" id="UP000260759"/>
    </source>
</evidence>
<name>A0A396EW27_BACUN</name>
<sequence>MVSNHLESTWSNPVRNNRAQKYSFYSKWANVLLLFYSFSADCTFGLLEKNCFIKKRQFM</sequence>
<dbReference type="EMBL" id="QSVA01000016">
    <property type="protein sequence ID" value="RGN91667.1"/>
    <property type="molecule type" value="Genomic_DNA"/>
</dbReference>
<accession>A0A396EW27</accession>
<gene>
    <name evidence="3" type="ORF">DWY92_16035</name>
    <name evidence="2" type="ORF">DXB37_15935</name>
</gene>
<feature type="transmembrane region" description="Helical" evidence="1">
    <location>
        <begin position="28"/>
        <end position="47"/>
    </location>
</feature>
<keyword evidence="1" id="KW-0812">Transmembrane</keyword>
<protein>
    <submittedName>
        <fullName evidence="3">Uncharacterized protein</fullName>
    </submittedName>
</protein>
<evidence type="ECO:0000313" key="5">
    <source>
        <dbReference type="Proteomes" id="UP000283680"/>
    </source>
</evidence>
<keyword evidence="1" id="KW-0472">Membrane</keyword>
<evidence type="ECO:0000256" key="1">
    <source>
        <dbReference type="SAM" id="Phobius"/>
    </source>
</evidence>
<dbReference type="Proteomes" id="UP000260759">
    <property type="component" value="Unassembled WGS sequence"/>
</dbReference>
<dbReference type="EMBL" id="QRTH01000009">
    <property type="protein sequence ID" value="RGQ48762.1"/>
    <property type="molecule type" value="Genomic_DNA"/>
</dbReference>
<evidence type="ECO:0000313" key="3">
    <source>
        <dbReference type="EMBL" id="RGQ48762.1"/>
    </source>
</evidence>
<organism evidence="3 5">
    <name type="scientific">Bacteroides uniformis</name>
    <dbReference type="NCBI Taxonomy" id="820"/>
    <lineage>
        <taxon>Bacteria</taxon>
        <taxon>Pseudomonadati</taxon>
        <taxon>Bacteroidota</taxon>
        <taxon>Bacteroidia</taxon>
        <taxon>Bacteroidales</taxon>
        <taxon>Bacteroidaceae</taxon>
        <taxon>Bacteroides</taxon>
    </lineage>
</organism>
<dbReference type="Proteomes" id="UP000283680">
    <property type="component" value="Unassembled WGS sequence"/>
</dbReference>
<keyword evidence="1" id="KW-1133">Transmembrane helix</keyword>
<evidence type="ECO:0000313" key="2">
    <source>
        <dbReference type="EMBL" id="RGN91667.1"/>
    </source>
</evidence>
<reference evidence="4 5" key="1">
    <citation type="submission" date="2018-08" db="EMBL/GenBank/DDBJ databases">
        <title>A genome reference for cultivated species of the human gut microbiota.</title>
        <authorList>
            <person name="Zou Y."/>
            <person name="Xue W."/>
            <person name="Luo G."/>
        </authorList>
    </citation>
    <scope>NUCLEOTIDE SEQUENCE [LARGE SCALE GENOMIC DNA]</scope>
    <source>
        <strain evidence="3 5">AF28-11</strain>
        <strain evidence="2 4">OM03-4</strain>
    </source>
</reference>